<dbReference type="PANTHER" id="PTHR12227:SF0">
    <property type="entry name" value="GLYCERATE KINASE"/>
    <property type="match status" value="1"/>
</dbReference>
<evidence type="ECO:0000259" key="5">
    <source>
        <dbReference type="Pfam" id="PF05161"/>
    </source>
</evidence>
<feature type="domain" description="MOFRL-associated" evidence="6">
    <location>
        <begin position="11"/>
        <end position="236"/>
    </location>
</feature>
<dbReference type="HOGENOM" id="CLU_032279_1_1_0"/>
<dbReference type="Gene3D" id="3.40.50.10180">
    <property type="entry name" value="Glycerate kinase, MOFRL-like N-terminal domain"/>
    <property type="match status" value="1"/>
</dbReference>
<dbReference type="InterPro" id="IPR037035">
    <property type="entry name" value="GK-like_C_sf"/>
</dbReference>
<evidence type="ECO:0000256" key="3">
    <source>
        <dbReference type="ARBA" id="ARBA00022777"/>
    </source>
</evidence>
<evidence type="ECO:0000256" key="4">
    <source>
        <dbReference type="ARBA" id="ARBA00022840"/>
    </source>
</evidence>
<accession>Q02AY9</accession>
<dbReference type="Gene3D" id="3.40.1480.10">
    <property type="entry name" value="MOFRL domain"/>
    <property type="match status" value="1"/>
</dbReference>
<name>Q02AY9_SOLUE</name>
<proteinExistence type="predicted"/>
<dbReference type="PANTHER" id="PTHR12227">
    <property type="entry name" value="GLYCERATE KINASE"/>
    <property type="match status" value="1"/>
</dbReference>
<evidence type="ECO:0000259" key="6">
    <source>
        <dbReference type="Pfam" id="PF13660"/>
    </source>
</evidence>
<dbReference type="FunFam" id="3.40.50.10180:FF:000001">
    <property type="entry name" value="Glycerate kinase"/>
    <property type="match status" value="1"/>
</dbReference>
<keyword evidence="3 7" id="KW-0418">Kinase</keyword>
<dbReference type="EMBL" id="CP000473">
    <property type="protein sequence ID" value="ABJ81777.1"/>
    <property type="molecule type" value="Genomic_DNA"/>
</dbReference>
<dbReference type="eggNOG" id="COG2379">
    <property type="taxonomic scope" value="Bacteria"/>
</dbReference>
<organism evidence="7">
    <name type="scientific">Solibacter usitatus (strain Ellin6076)</name>
    <dbReference type="NCBI Taxonomy" id="234267"/>
    <lineage>
        <taxon>Bacteria</taxon>
        <taxon>Pseudomonadati</taxon>
        <taxon>Acidobacteriota</taxon>
        <taxon>Terriglobia</taxon>
        <taxon>Bryobacterales</taxon>
        <taxon>Solibacteraceae</taxon>
        <taxon>Candidatus Solibacter</taxon>
    </lineage>
</organism>
<gene>
    <name evidence="7" type="ordered locus">Acid_0778</name>
</gene>
<keyword evidence="1 7" id="KW-0808">Transferase</keyword>
<dbReference type="OrthoDB" id="9766552at2"/>
<keyword evidence="2" id="KW-0547">Nucleotide-binding</keyword>
<sequence>MSGLRTLRRHAAAIFRASLQAADPAGAVERHLARCNYSRYRNIYVIGAGKAGASMARAAERVLGKRITAGLINVKDGHLAKLRRIELNECGHPVPDERGAAGARRIAAIAESAGREDLVVCLISGGASALLPLPAAGISLEEKQATTRLLLSCGATIHEINAVRKHISSIKGGQLARLAAPAAVEALLLSDVIGDDLDVIGSGPTAPDASTFATAAGIFEKYAITARIPASVRQRIERGMRSEIPETPKPDDPLFARVRNTVVGSNRLALDAAARAAKSLGYRTLVLSSEIEGETREIARMHAAIGREIAHTGRPVRPPACIITGGETTVAIKGDGLGGRNQEFVLAAAIDIAGTGNIVVFSAGTDGTDGPTDAAGAIADGETLRRKADARQYLERNDSYHYFEALGDLVITGPTNTNVMDVRLVLVGSKK</sequence>
<dbReference type="GO" id="GO:0008887">
    <property type="term" value="F:glycerate kinase activity"/>
    <property type="evidence" value="ECO:0007669"/>
    <property type="project" value="InterPro"/>
</dbReference>
<dbReference type="GO" id="GO:0005524">
    <property type="term" value="F:ATP binding"/>
    <property type="evidence" value="ECO:0007669"/>
    <property type="project" value="UniProtKB-KW"/>
</dbReference>
<dbReference type="Pfam" id="PF05161">
    <property type="entry name" value="MOFRL"/>
    <property type="match status" value="1"/>
</dbReference>
<dbReference type="GO" id="GO:0005737">
    <property type="term" value="C:cytoplasm"/>
    <property type="evidence" value="ECO:0007669"/>
    <property type="project" value="TreeGrafter"/>
</dbReference>
<dbReference type="Pfam" id="PF13660">
    <property type="entry name" value="DUF4147"/>
    <property type="match status" value="1"/>
</dbReference>
<protein>
    <submittedName>
        <fullName evidence="7">Glycerate 2-kinase</fullName>
        <ecNumber evidence="7">2.7.1.-</ecNumber>
    </submittedName>
</protein>
<dbReference type="KEGG" id="sus:Acid_0778"/>
<dbReference type="SUPFAM" id="SSF82544">
    <property type="entry name" value="GckA/TtuD-like"/>
    <property type="match status" value="1"/>
</dbReference>
<dbReference type="EC" id="2.7.1.-" evidence="7"/>
<evidence type="ECO:0000256" key="2">
    <source>
        <dbReference type="ARBA" id="ARBA00022741"/>
    </source>
</evidence>
<keyword evidence="4" id="KW-0067">ATP-binding</keyword>
<dbReference type="InParanoid" id="Q02AY9"/>
<dbReference type="FunFam" id="3.40.1480.10:FF:000002">
    <property type="entry name" value="Glycerate kinase"/>
    <property type="match status" value="1"/>
</dbReference>
<reference evidence="7" key="1">
    <citation type="submission" date="2006-10" db="EMBL/GenBank/DDBJ databases">
        <title>Complete sequence of Solibacter usitatus Ellin6076.</title>
        <authorList>
            <consortium name="US DOE Joint Genome Institute"/>
            <person name="Copeland A."/>
            <person name="Lucas S."/>
            <person name="Lapidus A."/>
            <person name="Barry K."/>
            <person name="Detter J.C."/>
            <person name="Glavina del Rio T."/>
            <person name="Hammon N."/>
            <person name="Israni S."/>
            <person name="Dalin E."/>
            <person name="Tice H."/>
            <person name="Pitluck S."/>
            <person name="Thompson L.S."/>
            <person name="Brettin T."/>
            <person name="Bruce D."/>
            <person name="Han C."/>
            <person name="Tapia R."/>
            <person name="Gilna P."/>
            <person name="Schmutz J."/>
            <person name="Larimer F."/>
            <person name="Land M."/>
            <person name="Hauser L."/>
            <person name="Kyrpides N."/>
            <person name="Mikhailova N."/>
            <person name="Janssen P.H."/>
            <person name="Kuske C.R."/>
            <person name="Richardson P."/>
        </authorList>
    </citation>
    <scope>NUCLEOTIDE SEQUENCE</scope>
    <source>
        <strain evidence="7">Ellin6076</strain>
    </source>
</reference>
<dbReference type="InterPro" id="IPR007835">
    <property type="entry name" value="MOFRL"/>
</dbReference>
<dbReference type="InterPro" id="IPR039760">
    <property type="entry name" value="MOFRL_protein"/>
</dbReference>
<dbReference type="InterPro" id="IPR038614">
    <property type="entry name" value="GK_N_sf"/>
</dbReference>
<dbReference type="AlphaFoldDB" id="Q02AY9"/>
<evidence type="ECO:0000313" key="7">
    <source>
        <dbReference type="EMBL" id="ABJ81777.1"/>
    </source>
</evidence>
<evidence type="ECO:0000256" key="1">
    <source>
        <dbReference type="ARBA" id="ARBA00022679"/>
    </source>
</evidence>
<dbReference type="STRING" id="234267.Acid_0778"/>
<feature type="domain" description="MOFRL" evidence="5">
    <location>
        <begin position="320"/>
        <end position="421"/>
    </location>
</feature>
<dbReference type="InterPro" id="IPR025286">
    <property type="entry name" value="MOFRL_assoc_dom"/>
</dbReference>